<accession>A0AC34FFZ4</accession>
<protein>
    <submittedName>
        <fullName evidence="2">Uncharacterized protein</fullName>
    </submittedName>
</protein>
<reference evidence="2" key="1">
    <citation type="submission" date="2022-11" db="UniProtKB">
        <authorList>
            <consortium name="WormBaseParasite"/>
        </authorList>
    </citation>
    <scope>IDENTIFICATION</scope>
</reference>
<evidence type="ECO:0000313" key="2">
    <source>
        <dbReference type="WBParaSite" id="ES5_v2.g16344.t1"/>
    </source>
</evidence>
<evidence type="ECO:0000313" key="1">
    <source>
        <dbReference type="Proteomes" id="UP000887579"/>
    </source>
</evidence>
<proteinExistence type="predicted"/>
<name>A0AC34FFZ4_9BILA</name>
<sequence length="293" mass="33815">MDLPDLKVALPSPPSSATNAIYTFRRPRPQHFALPYSIMNYIFTKPSSAKAWKKLIMTCKYFFSKNPVFPVEYFNKWNADGEVFDPTKNVAKLWLYREIDASLNSGATTFLSSLIPKVYKCDLCSIEIWCQTLTFDEYQFLTSSGKCERLTLAFCDIKNDDGTYVAFEKLFENVPKLVDFRMYCTDNCFTMFKPDTFKKLADLLSNNGLKGLHLSCLTEDFDISTTLDFLMKNYAYVFLKYCDDVPLSDAYKENLEKCISKIIATPPKRIPNIDIPGFKDSVLYNDYQKLYGF</sequence>
<dbReference type="Proteomes" id="UP000887579">
    <property type="component" value="Unplaced"/>
</dbReference>
<organism evidence="1 2">
    <name type="scientific">Panagrolaimus sp. ES5</name>
    <dbReference type="NCBI Taxonomy" id="591445"/>
    <lineage>
        <taxon>Eukaryota</taxon>
        <taxon>Metazoa</taxon>
        <taxon>Ecdysozoa</taxon>
        <taxon>Nematoda</taxon>
        <taxon>Chromadorea</taxon>
        <taxon>Rhabditida</taxon>
        <taxon>Tylenchina</taxon>
        <taxon>Panagrolaimomorpha</taxon>
        <taxon>Panagrolaimoidea</taxon>
        <taxon>Panagrolaimidae</taxon>
        <taxon>Panagrolaimus</taxon>
    </lineage>
</organism>
<dbReference type="WBParaSite" id="ES5_v2.g16344.t1">
    <property type="protein sequence ID" value="ES5_v2.g16344.t1"/>
    <property type="gene ID" value="ES5_v2.g16344"/>
</dbReference>